<feature type="coiled-coil region" evidence="1">
    <location>
        <begin position="150"/>
        <end position="177"/>
    </location>
</feature>
<dbReference type="AlphaFoldDB" id="A0A2K2DD61"/>
<reference evidence="3" key="3">
    <citation type="submission" date="2018-08" db="UniProtKB">
        <authorList>
            <consortium name="EnsemblPlants"/>
        </authorList>
    </citation>
    <scope>IDENTIFICATION</scope>
    <source>
        <strain evidence="3">cv. Bd21</strain>
    </source>
</reference>
<dbReference type="PANTHER" id="PTHR48441:SF1">
    <property type="entry name" value="NT-3"/>
    <property type="match status" value="1"/>
</dbReference>
<dbReference type="EMBL" id="CM000881">
    <property type="protein sequence ID" value="PNT72214.1"/>
    <property type="molecule type" value="Genomic_DNA"/>
</dbReference>
<keyword evidence="1" id="KW-0175">Coiled coil</keyword>
<dbReference type="Gramene" id="PNT72214">
    <property type="protein sequence ID" value="PNT72214"/>
    <property type="gene ID" value="BRADI_2g41451v3"/>
</dbReference>
<dbReference type="Proteomes" id="UP000008810">
    <property type="component" value="Chromosome 2"/>
</dbReference>
<evidence type="ECO:0000313" key="4">
    <source>
        <dbReference type="Proteomes" id="UP000008810"/>
    </source>
</evidence>
<reference evidence="2 3" key="1">
    <citation type="journal article" date="2010" name="Nature">
        <title>Genome sequencing and analysis of the model grass Brachypodium distachyon.</title>
        <authorList>
            <consortium name="International Brachypodium Initiative"/>
        </authorList>
    </citation>
    <scope>NUCLEOTIDE SEQUENCE [LARGE SCALE GENOMIC DNA]</scope>
    <source>
        <strain evidence="2 3">Bd21</strain>
    </source>
</reference>
<evidence type="ECO:0000313" key="3">
    <source>
        <dbReference type="EnsemblPlants" id="PNT72214"/>
    </source>
</evidence>
<organism evidence="2">
    <name type="scientific">Brachypodium distachyon</name>
    <name type="common">Purple false brome</name>
    <name type="synonym">Trachynia distachya</name>
    <dbReference type="NCBI Taxonomy" id="15368"/>
    <lineage>
        <taxon>Eukaryota</taxon>
        <taxon>Viridiplantae</taxon>
        <taxon>Streptophyta</taxon>
        <taxon>Embryophyta</taxon>
        <taxon>Tracheophyta</taxon>
        <taxon>Spermatophyta</taxon>
        <taxon>Magnoliopsida</taxon>
        <taxon>Liliopsida</taxon>
        <taxon>Poales</taxon>
        <taxon>Poaceae</taxon>
        <taxon>BOP clade</taxon>
        <taxon>Pooideae</taxon>
        <taxon>Stipodae</taxon>
        <taxon>Brachypodieae</taxon>
        <taxon>Brachypodium</taxon>
    </lineage>
</organism>
<dbReference type="OrthoDB" id="8194677at2759"/>
<proteinExistence type="predicted"/>
<name>A0A2K2DD61_BRADI</name>
<keyword evidence="4" id="KW-1185">Reference proteome</keyword>
<accession>A0A2K2DD61</accession>
<gene>
    <name evidence="2" type="ORF">BRADI_2g41451v3</name>
</gene>
<evidence type="ECO:0000256" key="1">
    <source>
        <dbReference type="SAM" id="Coils"/>
    </source>
</evidence>
<protein>
    <submittedName>
        <fullName evidence="2 3">Uncharacterized protein</fullName>
    </submittedName>
</protein>
<sequence>MELKARIAQLQKEIADHELTEQMEEPIVQQLEAEVNGLQLKAQGYNKQQQALRAKAKTIIDKKEGILSKITQADFELTKHAQENEKLLSKVVQSPQKIQTALEEKKSARIESKKSEKMAMQNVQEKSATLEIYNKAFGKLSKQFSKIQDLHEQVAAAKTVEREVKALKAKLNDESVSIMSLDGKIVEWQGRVHEAEECLKDKVNENNQIIADENQKVSSLRSEIECKLRCLEPREKEVEAKVTKASSLCVEADSARTAATAEQRKIRKKFDNILQAFNYYMDTLNPFLERVEEVGRETSQSCNENNTQSQCIKKEVKDSDKDMSYY</sequence>
<reference evidence="2" key="2">
    <citation type="submission" date="2017-06" db="EMBL/GenBank/DDBJ databases">
        <title>WGS assembly of Brachypodium distachyon.</title>
        <authorList>
            <consortium name="The International Brachypodium Initiative"/>
            <person name="Lucas S."/>
            <person name="Harmon-Smith M."/>
            <person name="Lail K."/>
            <person name="Tice H."/>
            <person name="Grimwood J."/>
            <person name="Bruce D."/>
            <person name="Barry K."/>
            <person name="Shu S."/>
            <person name="Lindquist E."/>
            <person name="Wang M."/>
            <person name="Pitluck S."/>
            <person name="Vogel J.P."/>
            <person name="Garvin D.F."/>
            <person name="Mockler T.C."/>
            <person name="Schmutz J."/>
            <person name="Rokhsar D."/>
            <person name="Bevan M.W."/>
        </authorList>
    </citation>
    <scope>NUCLEOTIDE SEQUENCE</scope>
    <source>
        <strain evidence="2">Bd21</strain>
    </source>
</reference>
<dbReference type="PANTHER" id="PTHR48441">
    <property type="match status" value="1"/>
</dbReference>
<evidence type="ECO:0000313" key="2">
    <source>
        <dbReference type="EMBL" id="PNT72214.1"/>
    </source>
</evidence>
<dbReference type="EnsemblPlants" id="PNT72214">
    <property type="protein sequence ID" value="PNT72214"/>
    <property type="gene ID" value="BRADI_2g41451v3"/>
</dbReference>
<dbReference type="ExpressionAtlas" id="A0A2K2DD61">
    <property type="expression patterns" value="baseline"/>
</dbReference>